<name>A0A066XUR0_COLSU</name>
<dbReference type="PROSITE" id="PS51767">
    <property type="entry name" value="PEPTIDASE_A1"/>
    <property type="match status" value="1"/>
</dbReference>
<dbReference type="EMBL" id="JMSE01000185">
    <property type="protein sequence ID" value="KDN71439.1"/>
    <property type="molecule type" value="Genomic_DNA"/>
</dbReference>
<evidence type="ECO:0000256" key="3">
    <source>
        <dbReference type="ARBA" id="ARBA00022729"/>
    </source>
</evidence>
<evidence type="ECO:0000256" key="7">
    <source>
        <dbReference type="PIRSR" id="PIRSR601461-2"/>
    </source>
</evidence>
<accession>A0A066XUR0</accession>
<evidence type="ECO:0000256" key="8">
    <source>
        <dbReference type="RuleBase" id="RU000454"/>
    </source>
</evidence>
<feature type="compositionally biased region" description="Low complexity" evidence="9">
    <location>
        <begin position="492"/>
        <end position="505"/>
    </location>
</feature>
<dbReference type="InterPro" id="IPR021109">
    <property type="entry name" value="Peptidase_aspartic_dom_sf"/>
</dbReference>
<protein>
    <submittedName>
        <fullName evidence="12">Putative eukaryotic aspartyl protease</fullName>
    </submittedName>
</protein>
<evidence type="ECO:0000256" key="2">
    <source>
        <dbReference type="ARBA" id="ARBA00022670"/>
    </source>
</evidence>
<feature type="compositionally biased region" description="Polar residues" evidence="9">
    <location>
        <begin position="105"/>
        <end position="119"/>
    </location>
</feature>
<evidence type="ECO:0000256" key="6">
    <source>
        <dbReference type="PIRSR" id="PIRSR601461-1"/>
    </source>
</evidence>
<evidence type="ECO:0000256" key="4">
    <source>
        <dbReference type="ARBA" id="ARBA00022750"/>
    </source>
</evidence>
<dbReference type="Gene3D" id="2.40.70.10">
    <property type="entry name" value="Acid Proteases"/>
    <property type="match status" value="2"/>
</dbReference>
<sequence>MKLGVFAAVAGAVVSSVTAMSFPHATEGKGYIAMSVRQSRPDLGHLTKREAIAVVLKNREFYYSTDIIIGTPAQQVTVLLDTGSSELWVNPDCATAPSAAQAKQCSAAGQYNPRNSRTPPSGPNGTRRLNYGDPSDPNTQTSAEIAYYTDSVTMGSGVLSNQTFGVVTKSDGIATGIMGLAPDLKAGFDRGKPYSLILNSLADQGVIGSRVFSLDLRHASADSGALIYGGVDTGKFIGELLRVPMVTGAKGEPRLAVELTGVGMNLVNSAKTYSLAPEDRNVMLDSGTTLSRLHPSLARPILSDLKAATSSDGYWTAACSLRDSGSDSYVTFTFDRKTIRVPLSDFILDMGPTDGQCYIGLVTTSDQQILGDSVMRAGYFVFDWDNQSVHMAQASTCDEKIVAVGKGSDAVPSGVIGLCNGPATPDGEGNSVASAVSPPASSAPVIPTLAPTVDPVMVTKIVNSPAPATTPIYATLYSCTALTLCSQSSSTNSASPASSTSARGSPNGGSLAPSKSTGAASSSTPSDSPSAAPSLTERRLLCLLLGVLMTSAALFWNI</sequence>
<dbReference type="OrthoDB" id="771136at2759"/>
<organism evidence="12 13">
    <name type="scientific">Colletotrichum sublineola</name>
    <name type="common">Sorghum anthracnose fungus</name>
    <dbReference type="NCBI Taxonomy" id="1173701"/>
    <lineage>
        <taxon>Eukaryota</taxon>
        <taxon>Fungi</taxon>
        <taxon>Dikarya</taxon>
        <taxon>Ascomycota</taxon>
        <taxon>Pezizomycotina</taxon>
        <taxon>Sordariomycetes</taxon>
        <taxon>Hypocreomycetidae</taxon>
        <taxon>Glomerellales</taxon>
        <taxon>Glomerellaceae</taxon>
        <taxon>Colletotrichum</taxon>
        <taxon>Colletotrichum graminicola species complex</taxon>
    </lineage>
</organism>
<evidence type="ECO:0000256" key="9">
    <source>
        <dbReference type="SAM" id="MobiDB-lite"/>
    </source>
</evidence>
<dbReference type="STRING" id="1173701.A0A066XUR0"/>
<dbReference type="GO" id="GO:0004190">
    <property type="term" value="F:aspartic-type endopeptidase activity"/>
    <property type="evidence" value="ECO:0007669"/>
    <property type="project" value="UniProtKB-KW"/>
</dbReference>
<keyword evidence="5 8" id="KW-0378">Hydrolase</keyword>
<keyword evidence="13" id="KW-1185">Reference proteome</keyword>
<comment type="similarity">
    <text evidence="1 8">Belongs to the peptidase A1 family.</text>
</comment>
<evidence type="ECO:0000313" key="12">
    <source>
        <dbReference type="EMBL" id="KDN71439.1"/>
    </source>
</evidence>
<dbReference type="InterPro" id="IPR033121">
    <property type="entry name" value="PEPTIDASE_A1"/>
</dbReference>
<dbReference type="PROSITE" id="PS00141">
    <property type="entry name" value="ASP_PROTEASE"/>
    <property type="match status" value="1"/>
</dbReference>
<dbReference type="AlphaFoldDB" id="A0A066XUR0"/>
<keyword evidence="4 8" id="KW-0064">Aspartyl protease</keyword>
<feature type="disulfide bond" evidence="7">
    <location>
        <begin position="319"/>
        <end position="357"/>
    </location>
</feature>
<evidence type="ECO:0000256" key="10">
    <source>
        <dbReference type="SAM" id="SignalP"/>
    </source>
</evidence>
<dbReference type="Proteomes" id="UP000027238">
    <property type="component" value="Unassembled WGS sequence"/>
</dbReference>
<keyword evidence="2 8" id="KW-0645">Protease</keyword>
<feature type="domain" description="Peptidase A1" evidence="11">
    <location>
        <begin position="63"/>
        <end position="392"/>
    </location>
</feature>
<feature type="region of interest" description="Disordered" evidence="9">
    <location>
        <begin position="492"/>
        <end position="533"/>
    </location>
</feature>
<keyword evidence="7" id="KW-1015">Disulfide bond</keyword>
<feature type="chain" id="PRO_5001630783" evidence="10">
    <location>
        <begin position="20"/>
        <end position="558"/>
    </location>
</feature>
<feature type="active site" evidence="6">
    <location>
        <position position="81"/>
    </location>
</feature>
<dbReference type="PANTHER" id="PTHR47966:SF65">
    <property type="entry name" value="ASPARTIC-TYPE ENDOPEPTIDASE"/>
    <property type="match status" value="1"/>
</dbReference>
<dbReference type="CDD" id="cd05474">
    <property type="entry name" value="SAP_like"/>
    <property type="match status" value="1"/>
</dbReference>
<comment type="caution">
    <text evidence="12">The sequence shown here is derived from an EMBL/GenBank/DDBJ whole genome shotgun (WGS) entry which is preliminary data.</text>
</comment>
<dbReference type="InterPro" id="IPR001969">
    <property type="entry name" value="Aspartic_peptidase_AS"/>
</dbReference>
<dbReference type="InterPro" id="IPR001461">
    <property type="entry name" value="Aspartic_peptidase_A1"/>
</dbReference>
<feature type="active site" evidence="6">
    <location>
        <position position="285"/>
    </location>
</feature>
<dbReference type="OMA" id="NMDFFYA"/>
<evidence type="ECO:0000259" key="11">
    <source>
        <dbReference type="PROSITE" id="PS51767"/>
    </source>
</evidence>
<dbReference type="GO" id="GO:0006508">
    <property type="term" value="P:proteolysis"/>
    <property type="evidence" value="ECO:0007669"/>
    <property type="project" value="UniProtKB-KW"/>
</dbReference>
<feature type="region of interest" description="Disordered" evidence="9">
    <location>
        <begin position="105"/>
        <end position="140"/>
    </location>
</feature>
<feature type="signal peptide" evidence="10">
    <location>
        <begin position="1"/>
        <end position="19"/>
    </location>
</feature>
<reference evidence="13" key="1">
    <citation type="journal article" date="2014" name="Genome Announc.">
        <title>Draft genome sequence of Colletotrichum sublineola, a destructive pathogen of cultivated sorghum.</title>
        <authorList>
            <person name="Baroncelli R."/>
            <person name="Sanz-Martin J.M."/>
            <person name="Rech G.E."/>
            <person name="Sukno S.A."/>
            <person name="Thon M.R."/>
        </authorList>
    </citation>
    <scope>NUCLEOTIDE SEQUENCE [LARGE SCALE GENOMIC DNA]</scope>
    <source>
        <strain evidence="13">TX430BB</strain>
    </source>
</reference>
<dbReference type="PRINTS" id="PR00792">
    <property type="entry name" value="PEPSIN"/>
</dbReference>
<feature type="compositionally biased region" description="Low complexity" evidence="9">
    <location>
        <begin position="512"/>
        <end position="533"/>
    </location>
</feature>
<evidence type="ECO:0000256" key="5">
    <source>
        <dbReference type="ARBA" id="ARBA00022801"/>
    </source>
</evidence>
<dbReference type="eggNOG" id="KOG1339">
    <property type="taxonomic scope" value="Eukaryota"/>
</dbReference>
<dbReference type="SUPFAM" id="SSF50630">
    <property type="entry name" value="Acid proteases"/>
    <property type="match status" value="1"/>
</dbReference>
<evidence type="ECO:0000256" key="1">
    <source>
        <dbReference type="ARBA" id="ARBA00007447"/>
    </source>
</evidence>
<dbReference type="PANTHER" id="PTHR47966">
    <property type="entry name" value="BETA-SITE APP-CLEAVING ENZYME, ISOFORM A-RELATED"/>
    <property type="match status" value="1"/>
</dbReference>
<dbReference type="HOGENOM" id="CLU_013253_9_4_1"/>
<proteinExistence type="inferred from homology"/>
<keyword evidence="3 10" id="KW-0732">Signal</keyword>
<dbReference type="MEROPS" id="A01.082"/>
<dbReference type="InterPro" id="IPR033876">
    <property type="entry name" value="SAP-like"/>
</dbReference>
<gene>
    <name evidence="12" type="ORF">CSUB01_03371</name>
</gene>
<evidence type="ECO:0000313" key="13">
    <source>
        <dbReference type="Proteomes" id="UP000027238"/>
    </source>
</evidence>
<dbReference type="Pfam" id="PF00026">
    <property type="entry name" value="Asp"/>
    <property type="match status" value="1"/>
</dbReference>